<feature type="transmembrane region" description="Helical" evidence="2">
    <location>
        <begin position="108"/>
        <end position="127"/>
    </location>
</feature>
<evidence type="ECO:0000313" key="3">
    <source>
        <dbReference type="EMBL" id="GEO93550.1"/>
    </source>
</evidence>
<name>A0ABQ0XFC6_9MICC</name>
<feature type="compositionally biased region" description="Low complexity" evidence="1">
    <location>
        <begin position="50"/>
        <end position="66"/>
    </location>
</feature>
<keyword evidence="4" id="KW-1185">Reference proteome</keyword>
<evidence type="ECO:0000256" key="1">
    <source>
        <dbReference type="SAM" id="MobiDB-lite"/>
    </source>
</evidence>
<keyword evidence="2" id="KW-1133">Transmembrane helix</keyword>
<gene>
    <name evidence="3" type="ORF">KFL01_28560</name>
</gene>
<comment type="caution">
    <text evidence="3">The sequence shown here is derived from an EMBL/GenBank/DDBJ whole genome shotgun (WGS) entry which is preliminary data.</text>
</comment>
<proteinExistence type="predicted"/>
<feature type="compositionally biased region" description="Basic and acidic residues" evidence="1">
    <location>
        <begin position="137"/>
        <end position="146"/>
    </location>
</feature>
<reference evidence="3 4" key="1">
    <citation type="submission" date="2019-07" db="EMBL/GenBank/DDBJ databases">
        <title>Whole genome shotgun sequence of Kocuria flava NBRC 107626.</title>
        <authorList>
            <person name="Hosoyama A."/>
            <person name="Uohara A."/>
            <person name="Ohji S."/>
            <person name="Ichikawa N."/>
        </authorList>
    </citation>
    <scope>NUCLEOTIDE SEQUENCE [LARGE SCALE GENOMIC DNA]</scope>
    <source>
        <strain evidence="3 4">NBRC 107626</strain>
    </source>
</reference>
<evidence type="ECO:0000313" key="4">
    <source>
        <dbReference type="Proteomes" id="UP000321155"/>
    </source>
</evidence>
<feature type="transmembrane region" description="Helical" evidence="2">
    <location>
        <begin position="75"/>
        <end position="96"/>
    </location>
</feature>
<feature type="compositionally biased region" description="Gly residues" evidence="1">
    <location>
        <begin position="37"/>
        <end position="49"/>
    </location>
</feature>
<dbReference type="RefSeq" id="WP_236944983.1">
    <property type="nucleotide sequence ID" value="NZ_BJZR01000132.1"/>
</dbReference>
<dbReference type="Proteomes" id="UP000321155">
    <property type="component" value="Unassembled WGS sequence"/>
</dbReference>
<accession>A0ABQ0XFC6</accession>
<sequence>MTHPQDPGRGPGDDPGRGPGGRFPEDPAAGPPRDAPGGPGAAPGGGPDGAPGRTGETPRTGRGLRTAGQLVEGGGAAGALATLAYVVIGIGFWSLVGWGADRVLGTRWIVVLGACIGAASGIYVVYLHMQAALRRDKTSGGADPHHPHQSGPDSAPRP</sequence>
<evidence type="ECO:0008006" key="5">
    <source>
        <dbReference type="Google" id="ProtNLM"/>
    </source>
</evidence>
<keyword evidence="2" id="KW-0812">Transmembrane</keyword>
<feature type="region of interest" description="Disordered" evidence="1">
    <location>
        <begin position="137"/>
        <end position="158"/>
    </location>
</feature>
<feature type="region of interest" description="Disordered" evidence="1">
    <location>
        <begin position="1"/>
        <end position="66"/>
    </location>
</feature>
<evidence type="ECO:0000256" key="2">
    <source>
        <dbReference type="SAM" id="Phobius"/>
    </source>
</evidence>
<dbReference type="EMBL" id="BJZR01000132">
    <property type="protein sequence ID" value="GEO93550.1"/>
    <property type="molecule type" value="Genomic_DNA"/>
</dbReference>
<protein>
    <recommendedName>
        <fullName evidence="5">AtpZ/AtpI family protein</fullName>
    </recommendedName>
</protein>
<organism evidence="3 4">
    <name type="scientific">Kocuria flava</name>
    <dbReference type="NCBI Taxonomy" id="446860"/>
    <lineage>
        <taxon>Bacteria</taxon>
        <taxon>Bacillati</taxon>
        <taxon>Actinomycetota</taxon>
        <taxon>Actinomycetes</taxon>
        <taxon>Micrococcales</taxon>
        <taxon>Micrococcaceae</taxon>
        <taxon>Kocuria</taxon>
    </lineage>
</organism>
<keyword evidence="2" id="KW-0472">Membrane</keyword>